<dbReference type="EMBL" id="LJOW01000081">
    <property type="protein sequence ID" value="OBQ42882.1"/>
    <property type="molecule type" value="Genomic_DNA"/>
</dbReference>
<name>A0A1B7X0J6_APHFL</name>
<feature type="region of interest" description="Disordered" evidence="1">
    <location>
        <begin position="1"/>
        <end position="56"/>
    </location>
</feature>
<evidence type="ECO:0000313" key="2">
    <source>
        <dbReference type="EMBL" id="OBQ42882.1"/>
    </source>
</evidence>
<organism evidence="2 3">
    <name type="scientific">Aphanizomenon flos-aquae WA102</name>
    <dbReference type="NCBI Taxonomy" id="1710896"/>
    <lineage>
        <taxon>Bacteria</taxon>
        <taxon>Bacillati</taxon>
        <taxon>Cyanobacteriota</taxon>
        <taxon>Cyanophyceae</taxon>
        <taxon>Nostocales</taxon>
        <taxon>Aphanizomenonaceae</taxon>
        <taxon>Aphanizomenon</taxon>
    </lineage>
</organism>
<proteinExistence type="predicted"/>
<dbReference type="AlphaFoldDB" id="A0A1B7X0J6"/>
<dbReference type="Proteomes" id="UP000092093">
    <property type="component" value="Unassembled WGS sequence"/>
</dbReference>
<feature type="compositionally biased region" description="Basic and acidic residues" evidence="1">
    <location>
        <begin position="1"/>
        <end position="10"/>
    </location>
</feature>
<comment type="caution">
    <text evidence="2">The sequence shown here is derived from an EMBL/GenBank/DDBJ whole genome shotgun (WGS) entry which is preliminary data.</text>
</comment>
<accession>A0A1B7X0J6</accession>
<evidence type="ECO:0000256" key="1">
    <source>
        <dbReference type="SAM" id="MobiDB-lite"/>
    </source>
</evidence>
<gene>
    <name evidence="2" type="ORF">AN484_15455</name>
</gene>
<protein>
    <submittedName>
        <fullName evidence="2">Uncharacterized protein</fullName>
    </submittedName>
</protein>
<evidence type="ECO:0000313" key="3">
    <source>
        <dbReference type="Proteomes" id="UP000092093"/>
    </source>
</evidence>
<reference evidence="2 3" key="1">
    <citation type="submission" date="2015-09" db="EMBL/GenBank/DDBJ databases">
        <title>Aphanizomenon flos-aquae WA102.</title>
        <authorList>
            <person name="Driscoll C."/>
        </authorList>
    </citation>
    <scope>NUCLEOTIDE SEQUENCE [LARGE SCALE GENOMIC DNA]</scope>
    <source>
        <strain evidence="2">WA102</strain>
    </source>
</reference>
<feature type="compositionally biased region" description="Basic and acidic residues" evidence="1">
    <location>
        <begin position="36"/>
        <end position="53"/>
    </location>
</feature>
<sequence length="68" mass="7079">MTGEQARKEGLAGLDAGEDGQEFRLGIGGDAQGFGDPRRAVGAERPGHRRVGDGVHVGLQPLDDVARV</sequence>